<dbReference type="EMBL" id="AP024237">
    <property type="protein sequence ID" value="BCO36711.1"/>
    <property type="molecule type" value="Genomic_DNA"/>
</dbReference>
<sequence length="594" mass="65506">MTAKPAFVEELAPHVLREYALLADGERGVVVGPRGDYCWMCFPRWDSPAVFSSLLGGGGVYAVSPDHPRFVWGGRYEQRSLIWRSRWVTTDGIVECLEALAFPGDSDTAVLLRRIIARDAPMRMRVTLDLRAGFGAEPMRDLCHNDGVWTGRTGRHRFRWTGPAEARRGDDGALRAVVNVTPGHDFDLVLEVSDQELPQAAVRPDDVWRQTEQAWASAVPAFSDTLADLDTQVAYAVLRGLTSSGGGMVAAATMSLPERAEQGRNYDYRYCWIRDQCYAGQAVAAAGSYPLLDDAVRFVGERVLADGPRLRPAYSVIGRPPPREQQLDLPGYPGADVKTGNWVTEQFQLDTFGEALLLLAAAADRDRLDGAHWRAVETLVQSIGERWREPDAGIWEIGNHRWTHSRLICAAGLRRIAEQAPTRQGAEWQRLADLLVTDADSNCLHPSGRWQRAPDDSRIDAALLMPSIRGAIPLGDPRTVATLEAVRADLGRDGFVYRFQPDERPLGQAEGAFLLCGFLMALADHQHGNHVAAARWFERNRTACGPPGLLTEEFDVAQRQLRGNLPQAFVHALLFETAHRLAEGCRPPVGAGTG</sequence>
<dbReference type="SUPFAM" id="SSF48208">
    <property type="entry name" value="Six-hairpin glycosidases"/>
    <property type="match status" value="1"/>
</dbReference>
<dbReference type="InterPro" id="IPR011613">
    <property type="entry name" value="GH15-like"/>
</dbReference>
<feature type="domain" description="GH15-like" evidence="1">
    <location>
        <begin position="245"/>
        <end position="578"/>
    </location>
</feature>
<evidence type="ECO:0000313" key="4">
    <source>
        <dbReference type="Proteomes" id="UP000595446"/>
    </source>
</evidence>
<dbReference type="PANTHER" id="PTHR31616">
    <property type="entry name" value="TREHALASE"/>
    <property type="match status" value="1"/>
</dbReference>
<evidence type="ECO:0000259" key="2">
    <source>
        <dbReference type="Pfam" id="PF19291"/>
    </source>
</evidence>
<gene>
    <name evidence="3" type="ORF">MHEC_31440</name>
</gene>
<dbReference type="PANTHER" id="PTHR31616:SF10">
    <property type="entry name" value="TREHALASE"/>
    <property type="match status" value="1"/>
</dbReference>
<dbReference type="GO" id="GO:0005993">
    <property type="term" value="P:trehalose catabolic process"/>
    <property type="evidence" value="ECO:0007669"/>
    <property type="project" value="TreeGrafter"/>
</dbReference>
<dbReference type="InterPro" id="IPR008928">
    <property type="entry name" value="6-hairpin_glycosidase_sf"/>
</dbReference>
<dbReference type="STRING" id="110505.ACT16_18595"/>
<dbReference type="OrthoDB" id="3902805at2"/>
<evidence type="ECO:0000313" key="3">
    <source>
        <dbReference type="EMBL" id="BCO36711.1"/>
    </source>
</evidence>
<evidence type="ECO:0000259" key="1">
    <source>
        <dbReference type="Pfam" id="PF00723"/>
    </source>
</evidence>
<dbReference type="RefSeq" id="WP_048892941.1">
    <property type="nucleotide sequence ID" value="NZ_AP024237.1"/>
</dbReference>
<feature type="domain" description="Trehalase-like N-terminal" evidence="2">
    <location>
        <begin position="18"/>
        <end position="150"/>
    </location>
</feature>
<keyword evidence="3" id="KW-0378">Hydrolase</keyword>
<proteinExistence type="predicted"/>
<protein>
    <submittedName>
        <fullName evidence="3">Glycoside hydrolase</fullName>
    </submittedName>
</protein>
<accession>A0A2G8B7H0</accession>
<dbReference type="GO" id="GO:0015927">
    <property type="term" value="F:trehalase activity"/>
    <property type="evidence" value="ECO:0007669"/>
    <property type="project" value="TreeGrafter"/>
</dbReference>
<dbReference type="InterPro" id="IPR012341">
    <property type="entry name" value="6hp_glycosidase-like_sf"/>
</dbReference>
<dbReference type="InterPro" id="IPR045582">
    <property type="entry name" value="Trehalase-like_N"/>
</dbReference>
<organism evidence="3 4">
    <name type="scientific">Mycobacterium heckeshornense</name>
    <dbReference type="NCBI Taxonomy" id="110505"/>
    <lineage>
        <taxon>Bacteria</taxon>
        <taxon>Bacillati</taxon>
        <taxon>Actinomycetota</taxon>
        <taxon>Actinomycetes</taxon>
        <taxon>Mycobacteriales</taxon>
        <taxon>Mycobacteriaceae</taxon>
        <taxon>Mycobacterium</taxon>
    </lineage>
</organism>
<dbReference type="Pfam" id="PF00723">
    <property type="entry name" value="Glyco_hydro_15"/>
    <property type="match status" value="1"/>
</dbReference>
<dbReference type="AlphaFoldDB" id="A0A2G8B7H0"/>
<dbReference type="Pfam" id="PF19291">
    <property type="entry name" value="TREH_N"/>
    <property type="match status" value="1"/>
</dbReference>
<reference evidence="3 4" key="1">
    <citation type="submission" date="2020-12" db="EMBL/GenBank/DDBJ databases">
        <title>Complete genome sequence of Mycobacterium heckeshornense JCM 15655T, closely related to a pathogenic non-tuberculous mycobacterial species Mycobacterium xenopi.</title>
        <authorList>
            <person name="Yoshida M."/>
            <person name="Fukano H."/>
            <person name="Asakura T."/>
            <person name="Suzuki M."/>
            <person name="Hoshino Y."/>
        </authorList>
    </citation>
    <scope>NUCLEOTIDE SEQUENCE [LARGE SCALE GENOMIC DNA]</scope>
    <source>
        <strain evidence="3 4">JCM 15655</strain>
    </source>
</reference>
<name>A0A2G8B7H0_9MYCO</name>
<dbReference type="Gene3D" id="1.50.10.10">
    <property type="match status" value="1"/>
</dbReference>
<dbReference type="Proteomes" id="UP000595446">
    <property type="component" value="Chromosome"/>
</dbReference>
<keyword evidence="4" id="KW-1185">Reference proteome</keyword>